<keyword evidence="2" id="KW-1185">Reference proteome</keyword>
<name>A0ABX6TCW3_9SPHI</name>
<gene>
    <name evidence="1" type="ORF">H9N25_15305</name>
</gene>
<dbReference type="Proteomes" id="UP000516439">
    <property type="component" value="Chromosome"/>
</dbReference>
<protein>
    <submittedName>
        <fullName evidence="1">Uncharacterized protein</fullName>
    </submittedName>
</protein>
<sequence length="59" mass="6824">MEILSFVIVKATQEKGYILPEDLEVGKSMVQHDDRTAIYDDTELDYDDQMNNLNGFIKL</sequence>
<evidence type="ECO:0000313" key="1">
    <source>
        <dbReference type="EMBL" id="QNR83324.1"/>
    </source>
</evidence>
<accession>A0ABX6TCW3</accession>
<organism evidence="1 2">
    <name type="scientific">Pedobacter riviphilus</name>
    <dbReference type="NCBI Taxonomy" id="2766984"/>
    <lineage>
        <taxon>Bacteria</taxon>
        <taxon>Pseudomonadati</taxon>
        <taxon>Bacteroidota</taxon>
        <taxon>Sphingobacteriia</taxon>
        <taxon>Sphingobacteriales</taxon>
        <taxon>Sphingobacteriaceae</taxon>
        <taxon>Pedobacter</taxon>
    </lineage>
</organism>
<proteinExistence type="predicted"/>
<dbReference type="RefSeq" id="WP_167296822.1">
    <property type="nucleotide sequence ID" value="NZ_CP061171.1"/>
</dbReference>
<evidence type="ECO:0000313" key="2">
    <source>
        <dbReference type="Proteomes" id="UP000516439"/>
    </source>
</evidence>
<reference evidence="1 2" key="1">
    <citation type="submission" date="2020-09" db="EMBL/GenBank/DDBJ databases">
        <title>Pedobacter sp. SW-16 isolated from soil near Yeocheon.</title>
        <authorList>
            <person name="Im H.S."/>
            <person name="Joung Y."/>
            <person name="Lee S.-S."/>
        </authorList>
    </citation>
    <scope>NUCLEOTIDE SEQUENCE [LARGE SCALE GENOMIC DNA]</scope>
    <source>
        <strain evidence="1 2">SW-16</strain>
    </source>
</reference>
<dbReference type="EMBL" id="CP061171">
    <property type="protein sequence ID" value="QNR83324.1"/>
    <property type="molecule type" value="Genomic_DNA"/>
</dbReference>